<protein>
    <submittedName>
        <fullName evidence="1">Ntn_hydrolase domain containing protein</fullName>
    </submittedName>
</protein>
<proteinExistence type="predicted"/>
<dbReference type="InterPro" id="IPR029055">
    <property type="entry name" value="Ntn_hydrolases_N"/>
</dbReference>
<gene>
    <name evidence="1" type="ORF">UFOVP1290_428</name>
</gene>
<dbReference type="Gene3D" id="3.60.20.10">
    <property type="entry name" value="Glutamine Phosphoribosylpyrophosphate, subunit 1, domain 1"/>
    <property type="match status" value="1"/>
</dbReference>
<dbReference type="EMBL" id="LR797252">
    <property type="protein sequence ID" value="CAB4196908.1"/>
    <property type="molecule type" value="Genomic_DNA"/>
</dbReference>
<organism evidence="1">
    <name type="scientific">uncultured Caudovirales phage</name>
    <dbReference type="NCBI Taxonomy" id="2100421"/>
    <lineage>
        <taxon>Viruses</taxon>
        <taxon>Duplodnaviria</taxon>
        <taxon>Heunggongvirae</taxon>
        <taxon>Uroviricota</taxon>
        <taxon>Caudoviricetes</taxon>
        <taxon>Peduoviridae</taxon>
        <taxon>Maltschvirus</taxon>
        <taxon>Maltschvirus maltsch</taxon>
    </lineage>
</organism>
<evidence type="ECO:0000313" key="1">
    <source>
        <dbReference type="EMBL" id="CAB4196908.1"/>
    </source>
</evidence>
<sequence>MTCVVGFEDKGNIYIGADSAGVAGLELSIRADEKVFINGPFIVGFAGSFRMGQLLRYKFDPPKQSVKTDDMKYMVTDFIDAVRKCFTDNGFGSASTGGLFLVGYNKKLYRVDSDFQVGKLVLPYAAIGCGDHYALGSMFSSSNKKPEDKVKFALQTASTFSAGVAPPFKILKLSK</sequence>
<dbReference type="GO" id="GO:0016787">
    <property type="term" value="F:hydrolase activity"/>
    <property type="evidence" value="ECO:0007669"/>
    <property type="project" value="UniProtKB-KW"/>
</dbReference>
<dbReference type="CDD" id="cd01901">
    <property type="entry name" value="Ntn_hydrolase"/>
    <property type="match status" value="1"/>
</dbReference>
<name>A0A6J5RTJ5_9CAUD</name>
<accession>A0A6J5RTJ5</accession>
<dbReference type="SUPFAM" id="SSF56235">
    <property type="entry name" value="N-terminal nucleophile aminohydrolases (Ntn hydrolases)"/>
    <property type="match status" value="1"/>
</dbReference>
<reference evidence="1" key="1">
    <citation type="submission" date="2020-05" db="EMBL/GenBank/DDBJ databases">
        <authorList>
            <person name="Chiriac C."/>
            <person name="Salcher M."/>
            <person name="Ghai R."/>
            <person name="Kavagutti S V."/>
        </authorList>
    </citation>
    <scope>NUCLEOTIDE SEQUENCE</scope>
</reference>
<keyword evidence="1" id="KW-0378">Hydrolase</keyword>